<evidence type="ECO:0000256" key="2">
    <source>
        <dbReference type="ARBA" id="ARBA00009492"/>
    </source>
</evidence>
<dbReference type="SUPFAM" id="SSF103575">
    <property type="entry name" value="Plexin repeat"/>
    <property type="match status" value="1"/>
</dbReference>
<evidence type="ECO:0000313" key="9">
    <source>
        <dbReference type="Proteomes" id="UP000261340"/>
    </source>
</evidence>
<reference evidence="8" key="2">
    <citation type="submission" date="2025-09" db="UniProtKB">
        <authorList>
            <consortium name="Ensembl"/>
        </authorList>
    </citation>
    <scope>IDENTIFICATION</scope>
</reference>
<dbReference type="Pfam" id="PF01437">
    <property type="entry name" value="PSI"/>
    <property type="match status" value="1"/>
</dbReference>
<dbReference type="PANTHER" id="PTHR11036">
    <property type="entry name" value="SEMAPHORIN"/>
    <property type="match status" value="1"/>
</dbReference>
<name>A0A3Q0SLP6_AMPCI</name>
<organism evidence="8 9">
    <name type="scientific">Amphilophus citrinellus</name>
    <name type="common">Midas cichlid</name>
    <name type="synonym">Cichlasoma citrinellum</name>
    <dbReference type="NCBI Taxonomy" id="61819"/>
    <lineage>
        <taxon>Eukaryota</taxon>
        <taxon>Metazoa</taxon>
        <taxon>Chordata</taxon>
        <taxon>Craniata</taxon>
        <taxon>Vertebrata</taxon>
        <taxon>Euteleostomi</taxon>
        <taxon>Actinopterygii</taxon>
        <taxon>Neopterygii</taxon>
        <taxon>Teleostei</taxon>
        <taxon>Neoteleostei</taxon>
        <taxon>Acanthomorphata</taxon>
        <taxon>Ovalentaria</taxon>
        <taxon>Cichlomorphae</taxon>
        <taxon>Cichliformes</taxon>
        <taxon>Cichlidae</taxon>
        <taxon>New World cichlids</taxon>
        <taxon>Cichlasomatinae</taxon>
        <taxon>Heroini</taxon>
        <taxon>Amphilophus</taxon>
    </lineage>
</organism>
<dbReference type="Proteomes" id="UP000261340">
    <property type="component" value="Unplaced"/>
</dbReference>
<dbReference type="GO" id="GO:0045499">
    <property type="term" value="F:chemorepellent activity"/>
    <property type="evidence" value="ECO:0007669"/>
    <property type="project" value="TreeGrafter"/>
</dbReference>
<evidence type="ECO:0000256" key="6">
    <source>
        <dbReference type="PROSITE-ProRule" id="PRU00352"/>
    </source>
</evidence>
<dbReference type="Gene3D" id="2.60.40.10">
    <property type="entry name" value="Immunoglobulins"/>
    <property type="match status" value="1"/>
</dbReference>
<comment type="subcellular location">
    <subcellularLocation>
        <location evidence="1">Membrane</location>
    </subcellularLocation>
</comment>
<protein>
    <submittedName>
        <fullName evidence="8">Sema domain, immunoglobulin domain (Ig), short basic domain, secreted, (semaphorin) 3bl</fullName>
    </submittedName>
</protein>
<dbReference type="InterPro" id="IPR001627">
    <property type="entry name" value="Semap_dom"/>
</dbReference>
<accession>A0A3Q0SLP6</accession>
<dbReference type="GO" id="GO:0001755">
    <property type="term" value="P:neural crest cell migration"/>
    <property type="evidence" value="ECO:0007669"/>
    <property type="project" value="TreeGrafter"/>
</dbReference>
<dbReference type="PROSITE" id="PS51004">
    <property type="entry name" value="SEMA"/>
    <property type="match status" value="1"/>
</dbReference>
<evidence type="ECO:0000256" key="4">
    <source>
        <dbReference type="ARBA" id="ARBA00023157"/>
    </source>
</evidence>
<evidence type="ECO:0000313" key="8">
    <source>
        <dbReference type="Ensembl" id="ENSACIP00000022683.1"/>
    </source>
</evidence>
<dbReference type="InterPro" id="IPR013783">
    <property type="entry name" value="Ig-like_fold"/>
</dbReference>
<feature type="domain" description="Sema" evidence="7">
    <location>
        <begin position="1"/>
        <end position="59"/>
    </location>
</feature>
<comment type="similarity">
    <text evidence="2">Belongs to the semaphorin family.</text>
</comment>
<proteinExistence type="inferred from homology"/>
<dbReference type="GO" id="GO:0007411">
    <property type="term" value="P:axon guidance"/>
    <property type="evidence" value="ECO:0007669"/>
    <property type="project" value="TreeGrafter"/>
</dbReference>
<dbReference type="PANTHER" id="PTHR11036:SF20">
    <property type="entry name" value="SEMAPHORIN-3G"/>
    <property type="match status" value="1"/>
</dbReference>
<evidence type="ECO:0000256" key="3">
    <source>
        <dbReference type="ARBA" id="ARBA00023136"/>
    </source>
</evidence>
<evidence type="ECO:0000256" key="5">
    <source>
        <dbReference type="ARBA" id="ARBA00023180"/>
    </source>
</evidence>
<dbReference type="InterPro" id="IPR016201">
    <property type="entry name" value="PSI"/>
</dbReference>
<evidence type="ECO:0000259" key="7">
    <source>
        <dbReference type="PROSITE" id="PS51004"/>
    </source>
</evidence>
<evidence type="ECO:0000256" key="1">
    <source>
        <dbReference type="ARBA" id="ARBA00004370"/>
    </source>
</evidence>
<dbReference type="InterPro" id="IPR002165">
    <property type="entry name" value="Plexin_repeat"/>
</dbReference>
<sequence length="178" mass="20143">AEDGQYDVMFIGTVGTVLKVIALNSGNSLETEEVTLEELQIFKQALYAGSPVGVAQVKLHRCETYGKACAECCLARDPYCAWDGSSCTRYIPNSKRRYRRQDIRHGNPALQCVDQNLDVDVTEDRMVYGTENNSTFLECVPRSPQATVTWLVQRDDHKEEVKLDDRVMSTDQGLLFRR</sequence>
<dbReference type="InterPro" id="IPR036352">
    <property type="entry name" value="Semap_dom_sf"/>
</dbReference>
<keyword evidence="5" id="KW-0325">Glycoprotein</keyword>
<dbReference type="GO" id="GO:0030335">
    <property type="term" value="P:positive regulation of cell migration"/>
    <property type="evidence" value="ECO:0007669"/>
    <property type="project" value="TreeGrafter"/>
</dbReference>
<comment type="caution">
    <text evidence="6">Lacks conserved residue(s) required for the propagation of feature annotation.</text>
</comment>
<dbReference type="SUPFAM" id="SSF101912">
    <property type="entry name" value="Sema domain"/>
    <property type="match status" value="1"/>
</dbReference>
<dbReference type="GO" id="GO:0005886">
    <property type="term" value="C:plasma membrane"/>
    <property type="evidence" value="ECO:0007669"/>
    <property type="project" value="TreeGrafter"/>
</dbReference>
<dbReference type="AlphaFoldDB" id="A0A3Q0SLP6"/>
<dbReference type="InterPro" id="IPR027231">
    <property type="entry name" value="Semaphorin"/>
</dbReference>
<keyword evidence="9" id="KW-1185">Reference proteome</keyword>
<dbReference type="Ensembl" id="ENSACIT00000023285.1">
    <property type="protein sequence ID" value="ENSACIP00000022683.1"/>
    <property type="gene ID" value="ENSACIG00000017625.1"/>
</dbReference>
<dbReference type="GO" id="GO:0071526">
    <property type="term" value="P:semaphorin-plexin signaling pathway"/>
    <property type="evidence" value="ECO:0007669"/>
    <property type="project" value="TreeGrafter"/>
</dbReference>
<dbReference type="Gene3D" id="2.130.10.10">
    <property type="entry name" value="YVTN repeat-like/Quinoprotein amine dehydrogenase"/>
    <property type="match status" value="1"/>
</dbReference>
<dbReference type="Gene3D" id="3.30.1680.10">
    <property type="entry name" value="ligand-binding face of the semaphorins, domain 2"/>
    <property type="match status" value="1"/>
</dbReference>
<dbReference type="FunFam" id="3.30.1680.10:FF:000001">
    <property type="entry name" value="Semaphorin 3F like"/>
    <property type="match status" value="1"/>
</dbReference>
<dbReference type="Pfam" id="PF01403">
    <property type="entry name" value="Sema"/>
    <property type="match status" value="1"/>
</dbReference>
<dbReference type="SMART" id="SM00423">
    <property type="entry name" value="PSI"/>
    <property type="match status" value="1"/>
</dbReference>
<dbReference type="InterPro" id="IPR015943">
    <property type="entry name" value="WD40/YVTN_repeat-like_dom_sf"/>
</dbReference>
<dbReference type="GO" id="GO:0030215">
    <property type="term" value="F:semaphorin receptor binding"/>
    <property type="evidence" value="ECO:0007669"/>
    <property type="project" value="InterPro"/>
</dbReference>
<keyword evidence="4" id="KW-1015">Disulfide bond</keyword>
<keyword evidence="3" id="KW-0472">Membrane</keyword>
<reference evidence="8" key="1">
    <citation type="submission" date="2025-08" db="UniProtKB">
        <authorList>
            <consortium name="Ensembl"/>
        </authorList>
    </citation>
    <scope>IDENTIFICATION</scope>
</reference>
<dbReference type="GeneTree" id="ENSGT00940000157677"/>